<accession>A0A0F9TRL9</accession>
<name>A0A0F9TRL9_9ZZZZ</name>
<evidence type="ECO:0000313" key="1">
    <source>
        <dbReference type="EMBL" id="KKN44028.1"/>
    </source>
</evidence>
<organism evidence="1">
    <name type="scientific">marine sediment metagenome</name>
    <dbReference type="NCBI Taxonomy" id="412755"/>
    <lineage>
        <taxon>unclassified sequences</taxon>
        <taxon>metagenomes</taxon>
        <taxon>ecological metagenomes</taxon>
    </lineage>
</organism>
<gene>
    <name evidence="1" type="ORF">LCGC14_0697230</name>
</gene>
<dbReference type="EMBL" id="LAZR01001474">
    <property type="protein sequence ID" value="KKN44028.1"/>
    <property type="molecule type" value="Genomic_DNA"/>
</dbReference>
<sequence length="248" mass="27641">MSDITNIQNRNLGNLLRIFGSKQATDALKEMAKVKASTWTDIKDTVSDLSTLSTGGGTGAIINSFRDTIELSLEGAISPLSNEVNQLITDWMTENITPFLTDISNDLANFISENRVGGTAGGIAGQILAYFIPGGRIWEIVGSLIGAAIEDFFTNPKSPSDLWFGGLYDFIQDFEDKMFVDAENKSKEVIELTREEIVRNRRLGGETLTAIKNVERIINENFVEEQEERRQIIEEQRVQRRLGTQAVF</sequence>
<reference evidence="1" key="1">
    <citation type="journal article" date="2015" name="Nature">
        <title>Complex archaea that bridge the gap between prokaryotes and eukaryotes.</title>
        <authorList>
            <person name="Spang A."/>
            <person name="Saw J.H."/>
            <person name="Jorgensen S.L."/>
            <person name="Zaremba-Niedzwiedzka K."/>
            <person name="Martijn J."/>
            <person name="Lind A.E."/>
            <person name="van Eijk R."/>
            <person name="Schleper C."/>
            <person name="Guy L."/>
            <person name="Ettema T.J."/>
        </authorList>
    </citation>
    <scope>NUCLEOTIDE SEQUENCE</scope>
</reference>
<dbReference type="AlphaFoldDB" id="A0A0F9TRL9"/>
<proteinExistence type="predicted"/>
<comment type="caution">
    <text evidence="1">The sequence shown here is derived from an EMBL/GenBank/DDBJ whole genome shotgun (WGS) entry which is preliminary data.</text>
</comment>
<protein>
    <submittedName>
        <fullName evidence="1">Uncharacterized protein</fullName>
    </submittedName>
</protein>